<proteinExistence type="predicted"/>
<accession>A0ABR1FEA9</accession>
<dbReference type="RefSeq" id="XP_064770541.1">
    <property type="nucleotide sequence ID" value="XM_064911489.1"/>
</dbReference>
<feature type="transmembrane region" description="Helical" evidence="1">
    <location>
        <begin position="38"/>
        <end position="56"/>
    </location>
</feature>
<reference evidence="2 3" key="1">
    <citation type="submission" date="2024-03" db="EMBL/GenBank/DDBJ databases">
        <title>Genome-scale model development and genomic sequencing of the oleaginous clade Lipomyces.</title>
        <authorList>
            <consortium name="Lawrence Berkeley National Laboratory"/>
            <person name="Czajka J.J."/>
            <person name="Han Y."/>
            <person name="Kim J."/>
            <person name="Mondo S.J."/>
            <person name="Hofstad B.A."/>
            <person name="Robles A."/>
            <person name="Haridas S."/>
            <person name="Riley R."/>
            <person name="LaButti K."/>
            <person name="Pangilinan J."/>
            <person name="Andreopoulos W."/>
            <person name="Lipzen A."/>
            <person name="Yan J."/>
            <person name="Wang M."/>
            <person name="Ng V."/>
            <person name="Grigoriev I.V."/>
            <person name="Spatafora J.W."/>
            <person name="Magnuson J.K."/>
            <person name="Baker S.E."/>
            <person name="Pomraning K.R."/>
        </authorList>
    </citation>
    <scope>NUCLEOTIDE SEQUENCE [LARGE SCALE GENOMIC DNA]</scope>
    <source>
        <strain evidence="2 3">Phaff 52-87</strain>
    </source>
</reference>
<protein>
    <submittedName>
        <fullName evidence="2">Uncharacterized protein</fullName>
    </submittedName>
</protein>
<organism evidence="2 3">
    <name type="scientific">Myxozyma melibiosi</name>
    <dbReference type="NCBI Taxonomy" id="54550"/>
    <lineage>
        <taxon>Eukaryota</taxon>
        <taxon>Fungi</taxon>
        <taxon>Dikarya</taxon>
        <taxon>Ascomycota</taxon>
        <taxon>Saccharomycotina</taxon>
        <taxon>Lipomycetes</taxon>
        <taxon>Lipomycetales</taxon>
        <taxon>Lipomycetaceae</taxon>
        <taxon>Myxozyma</taxon>
    </lineage>
</organism>
<dbReference type="Proteomes" id="UP001498771">
    <property type="component" value="Unassembled WGS sequence"/>
</dbReference>
<keyword evidence="1" id="KW-0812">Transmembrane</keyword>
<keyword evidence="1" id="KW-0472">Membrane</keyword>
<comment type="caution">
    <text evidence="2">The sequence shown here is derived from an EMBL/GenBank/DDBJ whole genome shotgun (WGS) entry which is preliminary data.</text>
</comment>
<keyword evidence="3" id="KW-1185">Reference proteome</keyword>
<gene>
    <name evidence="2" type="ORF">BZA70DRAFT_271494</name>
</gene>
<evidence type="ECO:0000313" key="2">
    <source>
        <dbReference type="EMBL" id="KAK7207508.1"/>
    </source>
</evidence>
<dbReference type="EMBL" id="JBBJBU010000001">
    <property type="protein sequence ID" value="KAK7207508.1"/>
    <property type="molecule type" value="Genomic_DNA"/>
</dbReference>
<feature type="transmembrane region" description="Helical" evidence="1">
    <location>
        <begin position="6"/>
        <end position="26"/>
    </location>
</feature>
<name>A0ABR1FEA9_9ASCO</name>
<dbReference type="GeneID" id="90037001"/>
<sequence>MKKREVWFKWGAGLCICCIVSYMRCIDPVLLSAFRDSVSIILILLSCMIKINLIYLQ</sequence>
<keyword evidence="1" id="KW-1133">Transmembrane helix</keyword>
<evidence type="ECO:0000313" key="3">
    <source>
        <dbReference type="Proteomes" id="UP001498771"/>
    </source>
</evidence>
<evidence type="ECO:0000256" key="1">
    <source>
        <dbReference type="SAM" id="Phobius"/>
    </source>
</evidence>